<dbReference type="InterPro" id="IPR046700">
    <property type="entry name" value="DUF6570"/>
</dbReference>
<accession>A0AA39JJ08</accession>
<name>A0AA39JJ08_9AGAR</name>
<evidence type="ECO:0000313" key="3">
    <source>
        <dbReference type="Proteomes" id="UP001175226"/>
    </source>
</evidence>
<gene>
    <name evidence="2" type="ORF">EV421DRAFT_1710907</name>
</gene>
<feature type="domain" description="DUF6570" evidence="1">
    <location>
        <begin position="109"/>
        <end position="247"/>
    </location>
</feature>
<dbReference type="AlphaFoldDB" id="A0AA39JJ08"/>
<feature type="non-terminal residue" evidence="2">
    <location>
        <position position="300"/>
    </location>
</feature>
<proteinExistence type="predicted"/>
<sequence>MSAPLPHVAQFPPPVLDNVREASIIRSCADAMQPETFKEVGCTVCGQLKPLRHLSSARHVSHFFSILENDSATQKERSTSTDPIASLGGPVVDRTTDLIYLPCRASVCKGNVPKHALARDLWIGEVPEVLSRLSFVERLLMSRVRHSCCFIWVALSAHPNLGSRKMISHVVAFESPVSKVYSVLPPPKDKLDEVLAVVFTGPSTPTEADMKCTPLLVRHRNIVESLEWLRLNHCDYKDIELSMENLAMYTDGQAPVAVIYKDRQSNKVPEGTSVFDNDDADGTTHGPYPVVMHGLVGECL</sequence>
<reference evidence="2" key="1">
    <citation type="submission" date="2023-06" db="EMBL/GenBank/DDBJ databases">
        <authorList>
            <consortium name="Lawrence Berkeley National Laboratory"/>
            <person name="Ahrendt S."/>
            <person name="Sahu N."/>
            <person name="Indic B."/>
            <person name="Wong-Bajracharya J."/>
            <person name="Merenyi Z."/>
            <person name="Ke H.-M."/>
            <person name="Monk M."/>
            <person name="Kocsube S."/>
            <person name="Drula E."/>
            <person name="Lipzen A."/>
            <person name="Balint B."/>
            <person name="Henrissat B."/>
            <person name="Andreopoulos B."/>
            <person name="Martin F.M."/>
            <person name="Harder C.B."/>
            <person name="Rigling D."/>
            <person name="Ford K.L."/>
            <person name="Foster G.D."/>
            <person name="Pangilinan J."/>
            <person name="Papanicolaou A."/>
            <person name="Barry K."/>
            <person name="LaButti K."/>
            <person name="Viragh M."/>
            <person name="Koriabine M."/>
            <person name="Yan M."/>
            <person name="Riley R."/>
            <person name="Champramary S."/>
            <person name="Plett K.L."/>
            <person name="Tsai I.J."/>
            <person name="Slot J."/>
            <person name="Sipos G."/>
            <person name="Plett J."/>
            <person name="Nagy L.G."/>
            <person name="Grigoriev I.V."/>
        </authorList>
    </citation>
    <scope>NUCLEOTIDE SEQUENCE</scope>
    <source>
        <strain evidence="2">FPL87.14</strain>
    </source>
</reference>
<evidence type="ECO:0000259" key="1">
    <source>
        <dbReference type="Pfam" id="PF20209"/>
    </source>
</evidence>
<protein>
    <recommendedName>
        <fullName evidence="1">DUF6570 domain-containing protein</fullName>
    </recommendedName>
</protein>
<dbReference type="EMBL" id="JAUEPT010000027">
    <property type="protein sequence ID" value="KAK0442209.1"/>
    <property type="molecule type" value="Genomic_DNA"/>
</dbReference>
<comment type="caution">
    <text evidence="2">The sequence shown here is derived from an EMBL/GenBank/DDBJ whole genome shotgun (WGS) entry which is preliminary data.</text>
</comment>
<keyword evidence="3" id="KW-1185">Reference proteome</keyword>
<evidence type="ECO:0000313" key="2">
    <source>
        <dbReference type="EMBL" id="KAK0442209.1"/>
    </source>
</evidence>
<dbReference type="Pfam" id="PF20209">
    <property type="entry name" value="DUF6570"/>
    <property type="match status" value="1"/>
</dbReference>
<dbReference type="Proteomes" id="UP001175226">
    <property type="component" value="Unassembled WGS sequence"/>
</dbReference>
<organism evidence="2 3">
    <name type="scientific">Armillaria borealis</name>
    <dbReference type="NCBI Taxonomy" id="47425"/>
    <lineage>
        <taxon>Eukaryota</taxon>
        <taxon>Fungi</taxon>
        <taxon>Dikarya</taxon>
        <taxon>Basidiomycota</taxon>
        <taxon>Agaricomycotina</taxon>
        <taxon>Agaricomycetes</taxon>
        <taxon>Agaricomycetidae</taxon>
        <taxon>Agaricales</taxon>
        <taxon>Marasmiineae</taxon>
        <taxon>Physalacriaceae</taxon>
        <taxon>Armillaria</taxon>
    </lineage>
</organism>